<protein>
    <submittedName>
        <fullName evidence="1">Uncharacterized protein</fullName>
    </submittedName>
</protein>
<accession>A0A8J4TFK2</accession>
<keyword evidence="2" id="KW-1185">Reference proteome</keyword>
<proteinExistence type="predicted"/>
<reference evidence="1" key="1">
    <citation type="submission" date="2019-05" db="EMBL/GenBank/DDBJ databases">
        <title>Annotation for the trematode Paragonimus heterotremus.</title>
        <authorList>
            <person name="Choi Y.-J."/>
        </authorList>
    </citation>
    <scope>NUCLEOTIDE SEQUENCE</scope>
    <source>
        <strain evidence="1">LC</strain>
    </source>
</reference>
<sequence length="266" mass="30302">MSQAATFRGFNGRNSTMPARRTSIVVPTAATGGETKQANVDVYSYSGSHVSTKSTSRSRSQKRITELKEKYLDEELQLGPLQIKLRYRRELVKVRIEAEISGIRARLQRERNELEQVSGVPTDNVSQLENYMEDYRAHVERRPATEPVESNPPDVRPTVVDNAMATALQQVVKRQELPEVELTHFHDHPENYWKCALQFRFDVKSKVEVDSKYLVYLLNRCKGCANESIGECISLRFIRSLVGARKILSGLLGQTHQVSGCYWIDD</sequence>
<organism evidence="1 2">
    <name type="scientific">Paragonimus heterotremus</name>
    <dbReference type="NCBI Taxonomy" id="100268"/>
    <lineage>
        <taxon>Eukaryota</taxon>
        <taxon>Metazoa</taxon>
        <taxon>Spiralia</taxon>
        <taxon>Lophotrochozoa</taxon>
        <taxon>Platyhelminthes</taxon>
        <taxon>Trematoda</taxon>
        <taxon>Digenea</taxon>
        <taxon>Plagiorchiida</taxon>
        <taxon>Troglotremata</taxon>
        <taxon>Troglotrematidae</taxon>
        <taxon>Paragonimus</taxon>
    </lineage>
</organism>
<evidence type="ECO:0000313" key="1">
    <source>
        <dbReference type="EMBL" id="KAF5406468.1"/>
    </source>
</evidence>
<name>A0A8J4TFK2_9TREM</name>
<dbReference type="AlphaFoldDB" id="A0A8J4TFK2"/>
<dbReference type="EMBL" id="LUCH01000001">
    <property type="protein sequence ID" value="KAF5406468.1"/>
    <property type="molecule type" value="Genomic_DNA"/>
</dbReference>
<gene>
    <name evidence="1" type="ORF">PHET_00002</name>
</gene>
<dbReference type="Proteomes" id="UP000748531">
    <property type="component" value="Unassembled WGS sequence"/>
</dbReference>
<evidence type="ECO:0000313" key="2">
    <source>
        <dbReference type="Proteomes" id="UP000748531"/>
    </source>
</evidence>
<comment type="caution">
    <text evidence="1">The sequence shown here is derived from an EMBL/GenBank/DDBJ whole genome shotgun (WGS) entry which is preliminary data.</text>
</comment>